<dbReference type="EC" id="5.1.2.7" evidence="1"/>
<dbReference type="PATRIC" id="fig|1036673.3.peg.2350"/>
<dbReference type="GO" id="GO:0046872">
    <property type="term" value="F:metal ion binding"/>
    <property type="evidence" value="ECO:0007669"/>
    <property type="project" value="UniProtKB-UniRule"/>
</dbReference>
<dbReference type="GO" id="GO:0016856">
    <property type="term" value="F:racemase and epimerase activity, acting on hydroxy acids and derivatives"/>
    <property type="evidence" value="ECO:0007669"/>
    <property type="project" value="UniProtKB-UniRule"/>
</dbReference>
<dbReference type="Proteomes" id="UP000006620">
    <property type="component" value="Chromosome"/>
</dbReference>
<name>F8F5H7_PAEMK</name>
<gene>
    <name evidence="1" type="primary">uxaE</name>
    <name evidence="2" type="ordered locus">KNP414_02589</name>
</gene>
<dbReference type="EMBL" id="CP002869">
    <property type="protein sequence ID" value="AEI41150.1"/>
    <property type="molecule type" value="Genomic_DNA"/>
</dbReference>
<evidence type="ECO:0000256" key="1">
    <source>
        <dbReference type="HAMAP-Rule" id="MF_02243"/>
    </source>
</evidence>
<dbReference type="KEGG" id="pms:KNP414_02589"/>
<feature type="active site" description="Proton acceptor" evidence="1">
    <location>
        <position position="186"/>
    </location>
</feature>
<comment type="function">
    <text evidence="1">Catalyzes the epimerization of D-tagaturonate (D-TagA) to D-fructuronate (D-FruA).</text>
</comment>
<sequence>MEWKEIMMEYTRRLTFMSKWGTIAEALRAGTVAGVNAEGVKVYAQSLTENETTKLVMVKDTAAHTKYIAAAGEGALYDELQGEVQDGVKLAPLTHENRLVLNKYFDYTVPRAFGTQIATIGLGDRLGIASPGHIKTVRGRNIRPILAQQSIRELALTGRDYKQVVDAACFAVFQEGYKDGFGADGDHLKVEADIELALGLGFTMLTLDCSEKIDNNVEGTSAEEQAAKYAALPAEVREHYENRFLNQTFQVAGGEITFDRETLIKNVLIYAAAVDFMEHIYNTYITKADREIDFEISIDETMTPTAPESHFFVAKELYSRGLTIYSMAPRFIGEFQKGIDYIGDIAQFEKELAVHAGIADDFGYKLSIHSGSDKFSVFPLIGQYTKGRFHVKTAGTNWLEAVRTVAKVNPSLYRAMHAYALEHFEEATAYYHVTTDLSKIAPLDGVADADLADTYMNEDNARQLIHITYGILLQAKNEQGGSLFRDDFYRTLSEQEEAYEESLRSHIGKHLDLLGK</sequence>
<feature type="binding site" evidence="1">
    <location>
        <position position="369"/>
    </location>
    <ligand>
        <name>a divalent metal cation</name>
        <dbReference type="ChEBI" id="CHEBI:60240"/>
    </ligand>
</feature>
<keyword evidence="1" id="KW-0479">Metal-binding</keyword>
<accession>F8F5H7</accession>
<evidence type="ECO:0000313" key="2">
    <source>
        <dbReference type="EMBL" id="AEI41150.1"/>
    </source>
</evidence>
<reference evidence="2 3" key="2">
    <citation type="journal article" date="2013" name="Genome Announc.">
        <title>Genome Sequence of Growth-Improving Paenibacillus mucilaginosus Strain KNP414.</title>
        <authorList>
            <person name="Lu J.J."/>
            <person name="Wang J.F."/>
            <person name="Hu X.F."/>
        </authorList>
    </citation>
    <scope>NUCLEOTIDE SEQUENCE [LARGE SCALE GENOMIC DNA]</scope>
    <source>
        <strain evidence="2 3">KNP414</strain>
    </source>
</reference>
<feature type="binding site" evidence="1">
    <location>
        <position position="187"/>
    </location>
    <ligand>
        <name>a divalent metal cation</name>
        <dbReference type="ChEBI" id="CHEBI:60240"/>
    </ligand>
</feature>
<dbReference type="InterPro" id="IPR032586">
    <property type="entry name" value="UxaE"/>
</dbReference>
<dbReference type="HOGENOM" id="CLU_038563_0_0_9"/>
<feature type="binding site" evidence="1">
    <location>
        <position position="337"/>
    </location>
    <ligand>
        <name>a divalent metal cation</name>
        <dbReference type="ChEBI" id="CHEBI:60240"/>
    </ligand>
</feature>
<reference evidence="3" key="1">
    <citation type="submission" date="2011-06" db="EMBL/GenBank/DDBJ databases">
        <title>Complete genome sequence of Paenibacillus mucilaginosus KNP414.</title>
        <authorList>
            <person name="Wang J."/>
            <person name="Hu S."/>
            <person name="Hu X."/>
            <person name="Zhang B."/>
            <person name="Dong D."/>
            <person name="Zhang S."/>
            <person name="Zhao K."/>
            <person name="Wu D."/>
        </authorList>
    </citation>
    <scope>NUCLEOTIDE SEQUENCE [LARGE SCALE GENOMIC DNA]</scope>
    <source>
        <strain evidence="3">KNP414</strain>
    </source>
</reference>
<comment type="cofactor">
    <cofactor evidence="1">
        <name>a divalent metal cation</name>
        <dbReference type="ChEBI" id="CHEBI:60240"/>
    </cofactor>
</comment>
<dbReference type="Pfam" id="PF16257">
    <property type="entry name" value="UxaE"/>
    <property type="match status" value="1"/>
</dbReference>
<organism evidence="2 3">
    <name type="scientific">Paenibacillus mucilaginosus (strain KNP414)</name>
    <dbReference type="NCBI Taxonomy" id="1036673"/>
    <lineage>
        <taxon>Bacteria</taxon>
        <taxon>Bacillati</taxon>
        <taxon>Bacillota</taxon>
        <taxon>Bacilli</taxon>
        <taxon>Bacillales</taxon>
        <taxon>Paenibacillaceae</taxon>
        <taxon>Paenibacillus</taxon>
    </lineage>
</organism>
<keyword evidence="1" id="KW-0413">Isomerase</keyword>
<evidence type="ECO:0000313" key="3">
    <source>
        <dbReference type="Proteomes" id="UP000006620"/>
    </source>
</evidence>
<protein>
    <recommendedName>
        <fullName evidence="1">Tagaturonate/fructuronate epimerase</fullName>
        <shortName evidence="1">D-TagA/D-FruA epimerase</shortName>
        <ecNumber evidence="1">5.1.2.7</ecNumber>
    </recommendedName>
</protein>
<dbReference type="AlphaFoldDB" id="F8F5H7"/>
<comment type="catalytic activity">
    <reaction evidence="1">
        <text>keto-D-tagaturonate = keto-D-fructuronate</text>
        <dbReference type="Rhea" id="RHEA:51656"/>
        <dbReference type="ChEBI" id="CHEBI:17886"/>
        <dbReference type="ChEBI" id="CHEBI:59881"/>
        <dbReference type="EC" id="5.1.2.7"/>
    </reaction>
</comment>
<comment type="similarity">
    <text evidence="1">Belongs to the UxaE family.</text>
</comment>
<proteinExistence type="inferred from homology"/>
<feature type="active site" description="Proton donor" evidence="1">
    <location>
        <position position="295"/>
    </location>
</feature>
<dbReference type="HAMAP" id="MF_02243">
    <property type="entry name" value="UxaE"/>
    <property type="match status" value="1"/>
</dbReference>